<keyword evidence="3" id="KW-0378">Hydrolase</keyword>
<organism evidence="3 4">
    <name type="scientific">Maricaulis salignorans</name>
    <dbReference type="NCBI Taxonomy" id="144026"/>
    <lineage>
        <taxon>Bacteria</taxon>
        <taxon>Pseudomonadati</taxon>
        <taxon>Pseudomonadota</taxon>
        <taxon>Alphaproteobacteria</taxon>
        <taxon>Maricaulales</taxon>
        <taxon>Maricaulaceae</taxon>
        <taxon>Maricaulis</taxon>
    </lineage>
</organism>
<keyword evidence="1" id="KW-1133">Transmembrane helix</keyword>
<reference evidence="3 4" key="1">
    <citation type="submission" date="2016-10" db="EMBL/GenBank/DDBJ databases">
        <authorList>
            <person name="de Groot N.N."/>
        </authorList>
    </citation>
    <scope>NUCLEOTIDE SEQUENCE [LARGE SCALE GENOMIC DNA]</scope>
    <source>
        <strain evidence="3 4">DSM 16077</strain>
    </source>
</reference>
<gene>
    <name evidence="3" type="ORF">SAMN04488568_102152</name>
</gene>
<feature type="transmembrane region" description="Helical" evidence="1">
    <location>
        <begin position="60"/>
        <end position="77"/>
    </location>
</feature>
<sequence length="167" mass="17669">MMKTCGTASSLFADATLALRTRPGRPACLEALSLLTVLTVFALTAGSGAHLFTFASMTDWPGLIGLALIAIIIPALGEEMVFRVLLAGRRGRWRAGAALALFVLWHPAQLWLGLPMAQPVFANPAFLAITAALGLACTISWRRSGSVWPAAAMHWALVVMWKGLAGG</sequence>
<dbReference type="STRING" id="144026.SAMN04488568_102152"/>
<feature type="transmembrane region" description="Helical" evidence="1">
    <location>
        <begin position="97"/>
        <end position="114"/>
    </location>
</feature>
<keyword evidence="1" id="KW-0472">Membrane</keyword>
<feature type="transmembrane region" description="Helical" evidence="1">
    <location>
        <begin position="34"/>
        <end position="53"/>
    </location>
</feature>
<feature type="domain" description="CAAX prenyl protease 2/Lysostaphin resistance protein A-like" evidence="2">
    <location>
        <begin position="62"/>
        <end position="158"/>
    </location>
</feature>
<protein>
    <submittedName>
        <fullName evidence="3">CAAX protease self-immunity</fullName>
    </submittedName>
</protein>
<evidence type="ECO:0000259" key="2">
    <source>
        <dbReference type="Pfam" id="PF02517"/>
    </source>
</evidence>
<keyword evidence="3" id="KW-0645">Protease</keyword>
<name>A0A1G9MZ55_9PROT</name>
<proteinExistence type="predicted"/>
<dbReference type="Pfam" id="PF02517">
    <property type="entry name" value="Rce1-like"/>
    <property type="match status" value="1"/>
</dbReference>
<feature type="transmembrane region" description="Helical" evidence="1">
    <location>
        <begin position="121"/>
        <end position="141"/>
    </location>
</feature>
<evidence type="ECO:0000313" key="4">
    <source>
        <dbReference type="Proteomes" id="UP000199759"/>
    </source>
</evidence>
<dbReference type="OrthoDB" id="193898at2"/>
<dbReference type="GO" id="GO:0080120">
    <property type="term" value="P:CAAX-box protein maturation"/>
    <property type="evidence" value="ECO:0007669"/>
    <property type="project" value="UniProtKB-ARBA"/>
</dbReference>
<accession>A0A1G9MZ55</accession>
<dbReference type="GO" id="GO:0004175">
    <property type="term" value="F:endopeptidase activity"/>
    <property type="evidence" value="ECO:0007669"/>
    <property type="project" value="UniProtKB-ARBA"/>
</dbReference>
<dbReference type="AlphaFoldDB" id="A0A1G9MZ55"/>
<dbReference type="InterPro" id="IPR003675">
    <property type="entry name" value="Rce1/LyrA-like_dom"/>
</dbReference>
<evidence type="ECO:0000256" key="1">
    <source>
        <dbReference type="SAM" id="Phobius"/>
    </source>
</evidence>
<keyword evidence="1" id="KW-0812">Transmembrane</keyword>
<evidence type="ECO:0000313" key="3">
    <source>
        <dbReference type="EMBL" id="SDL79281.1"/>
    </source>
</evidence>
<keyword evidence="4" id="KW-1185">Reference proteome</keyword>
<dbReference type="Proteomes" id="UP000199759">
    <property type="component" value="Unassembled WGS sequence"/>
</dbReference>
<dbReference type="GO" id="GO:0006508">
    <property type="term" value="P:proteolysis"/>
    <property type="evidence" value="ECO:0007669"/>
    <property type="project" value="UniProtKB-KW"/>
</dbReference>
<dbReference type="EMBL" id="FNHG01000002">
    <property type="protein sequence ID" value="SDL79281.1"/>
    <property type="molecule type" value="Genomic_DNA"/>
</dbReference>